<dbReference type="AlphaFoldDB" id="S3NTJ1"/>
<feature type="transmembrane region" description="Helical" evidence="6">
    <location>
        <begin position="141"/>
        <end position="162"/>
    </location>
</feature>
<dbReference type="Proteomes" id="UP000014568">
    <property type="component" value="Unassembled WGS sequence"/>
</dbReference>
<evidence type="ECO:0000313" key="9">
    <source>
        <dbReference type="Proteomes" id="UP000014568"/>
    </source>
</evidence>
<dbReference type="Gene3D" id="1.20.1250.20">
    <property type="entry name" value="MFS general substrate transporter like domains"/>
    <property type="match status" value="1"/>
</dbReference>
<feature type="transmembrane region" description="Helical" evidence="6">
    <location>
        <begin position="366"/>
        <end position="386"/>
    </location>
</feature>
<reference evidence="8 9" key="1">
    <citation type="submission" date="2013-06" db="EMBL/GenBank/DDBJ databases">
        <title>The Genome Sequence of Acinetobacter rudis CIP 110305.</title>
        <authorList>
            <consortium name="The Broad Institute Genome Sequencing Platform"/>
            <consortium name="The Broad Institute Genome Sequencing Center for Infectious Disease"/>
            <person name="Cerqueira G."/>
            <person name="Feldgarden M."/>
            <person name="Courvalin P."/>
            <person name="Perichon B."/>
            <person name="Grillot-Courvalin C."/>
            <person name="Clermont D."/>
            <person name="Rocha E."/>
            <person name="Yoon E.-J."/>
            <person name="Nemec A."/>
            <person name="Young S.K."/>
            <person name="Zeng Q."/>
            <person name="Gargeya S."/>
            <person name="Fitzgerald M."/>
            <person name="Abouelleil A."/>
            <person name="Alvarado L."/>
            <person name="Berlin A.M."/>
            <person name="Chapman S.B."/>
            <person name="Dewar J."/>
            <person name="Goldberg J."/>
            <person name="Griggs A."/>
            <person name="Gujja S."/>
            <person name="Hansen M."/>
            <person name="Howarth C."/>
            <person name="Imamovic A."/>
            <person name="Larimer J."/>
            <person name="McCowan C."/>
            <person name="Murphy C."/>
            <person name="Pearson M."/>
            <person name="Priest M."/>
            <person name="Roberts A."/>
            <person name="Saif S."/>
            <person name="Shea T."/>
            <person name="Sykes S."/>
            <person name="Wortman J."/>
            <person name="Nusbaum C."/>
            <person name="Birren B."/>
        </authorList>
    </citation>
    <scope>NUCLEOTIDE SEQUENCE [LARGE SCALE GENOMIC DNA]</scope>
    <source>
        <strain evidence="8 9">CIP 110305</strain>
    </source>
</reference>
<evidence type="ECO:0000256" key="2">
    <source>
        <dbReference type="ARBA" id="ARBA00022475"/>
    </source>
</evidence>
<dbReference type="PROSITE" id="PS50850">
    <property type="entry name" value="MFS"/>
    <property type="match status" value="1"/>
</dbReference>
<gene>
    <name evidence="8" type="ORF">F945_00068</name>
</gene>
<feature type="transmembrane region" description="Helical" evidence="6">
    <location>
        <begin position="211"/>
        <end position="233"/>
    </location>
</feature>
<dbReference type="InterPro" id="IPR036259">
    <property type="entry name" value="MFS_trans_sf"/>
</dbReference>
<feature type="transmembrane region" description="Helical" evidence="6">
    <location>
        <begin position="253"/>
        <end position="270"/>
    </location>
</feature>
<dbReference type="NCBIfam" id="NF002921">
    <property type="entry name" value="PRK03545.1"/>
    <property type="match status" value="1"/>
</dbReference>
<dbReference type="GO" id="GO:0022857">
    <property type="term" value="F:transmembrane transporter activity"/>
    <property type="evidence" value="ECO:0007669"/>
    <property type="project" value="InterPro"/>
</dbReference>
<evidence type="ECO:0000313" key="8">
    <source>
        <dbReference type="EMBL" id="EPF81733.1"/>
    </source>
</evidence>
<feature type="transmembrane region" description="Helical" evidence="6">
    <location>
        <begin position="277"/>
        <end position="294"/>
    </location>
</feature>
<dbReference type="Pfam" id="PF07690">
    <property type="entry name" value="MFS_1"/>
    <property type="match status" value="1"/>
</dbReference>
<keyword evidence="4 6" id="KW-1133">Transmembrane helix</keyword>
<feature type="transmembrane region" description="Helical" evidence="6">
    <location>
        <begin position="335"/>
        <end position="360"/>
    </location>
</feature>
<dbReference type="SUPFAM" id="SSF103473">
    <property type="entry name" value="MFS general substrate transporter"/>
    <property type="match status" value="1"/>
</dbReference>
<dbReference type="STRING" id="632955.GCA_000829675_02805"/>
<dbReference type="PATRIC" id="fig|421052.3.peg.65"/>
<keyword evidence="5 6" id="KW-0472">Membrane</keyword>
<dbReference type="CDD" id="cd17324">
    <property type="entry name" value="MFS_NepI_like"/>
    <property type="match status" value="1"/>
</dbReference>
<evidence type="ECO:0000256" key="1">
    <source>
        <dbReference type="ARBA" id="ARBA00004651"/>
    </source>
</evidence>
<feature type="transmembrane region" description="Helical" evidence="6">
    <location>
        <begin position="107"/>
        <end position="129"/>
    </location>
</feature>
<feature type="transmembrane region" description="Helical" evidence="6">
    <location>
        <begin position="168"/>
        <end position="190"/>
    </location>
</feature>
<organism evidence="8 9">
    <name type="scientific">Acinetobacter rudis CIP 110305</name>
    <dbReference type="NCBI Taxonomy" id="421052"/>
    <lineage>
        <taxon>Bacteria</taxon>
        <taxon>Pseudomonadati</taxon>
        <taxon>Pseudomonadota</taxon>
        <taxon>Gammaproteobacteria</taxon>
        <taxon>Moraxellales</taxon>
        <taxon>Moraxellaceae</taxon>
        <taxon>Acinetobacter</taxon>
    </lineage>
</organism>
<dbReference type="PANTHER" id="PTHR43124">
    <property type="entry name" value="PURINE EFFLUX PUMP PBUE"/>
    <property type="match status" value="1"/>
</dbReference>
<evidence type="ECO:0000259" key="7">
    <source>
        <dbReference type="PROSITE" id="PS50850"/>
    </source>
</evidence>
<keyword evidence="3 6" id="KW-0812">Transmembrane</keyword>
<sequence length="392" mass="42371">MSSEPHQQQTTQQWLAVIALACAAFIVNTTEFVPVALLSDIGRSFNLASTHVGLMITVYAWVVASMSLPIMLWTKNIERRFLLFALFGLFILGHALSYIAWNFEILLVSRVAIALAHALFWSITASLAVRVAPAGKQFQALGLLSTGTAMAMVLGIPLGRIIGEYSGWRNSFAIIGLCAAIVCLILAKTLPKLPSQNSGNLHSLKLFLQRPALLVAFALTVLMVTAQFTVYSYIEPFSLHIAQFSSAQTTQFLFIYGAAGFLGSYLFGLLAPRFPHLVIPVCCLSLALSLLLFLPLSLNIYAFTGLGLFWGMTMISLSLALRAKILDLSSDATDVAMAIFSALYNVGIGGGALLGASIAHDLGLKYMGWIAASIAILGTVLAYYLTHLQRRV</sequence>
<dbReference type="HOGENOM" id="CLU_001265_61_1_6"/>
<evidence type="ECO:0000256" key="3">
    <source>
        <dbReference type="ARBA" id="ARBA00022692"/>
    </source>
</evidence>
<comment type="caution">
    <text evidence="8">The sequence shown here is derived from an EMBL/GenBank/DDBJ whole genome shotgun (WGS) entry which is preliminary data.</text>
</comment>
<feature type="transmembrane region" description="Helical" evidence="6">
    <location>
        <begin position="81"/>
        <end position="101"/>
    </location>
</feature>
<dbReference type="GO" id="GO:0005886">
    <property type="term" value="C:plasma membrane"/>
    <property type="evidence" value="ECO:0007669"/>
    <property type="project" value="UniProtKB-SubCell"/>
</dbReference>
<dbReference type="InterPro" id="IPR020846">
    <property type="entry name" value="MFS_dom"/>
</dbReference>
<dbReference type="OrthoDB" id="9788453at2"/>
<keyword evidence="2" id="KW-1003">Cell membrane</keyword>
<dbReference type="RefSeq" id="WP_016654518.1">
    <property type="nucleotide sequence ID" value="NZ_KE340348.1"/>
</dbReference>
<keyword evidence="9" id="KW-1185">Reference proteome</keyword>
<dbReference type="InterPro" id="IPR011701">
    <property type="entry name" value="MFS"/>
</dbReference>
<dbReference type="EMBL" id="ATGI01000001">
    <property type="protein sequence ID" value="EPF81733.1"/>
    <property type="molecule type" value="Genomic_DNA"/>
</dbReference>
<proteinExistence type="predicted"/>
<dbReference type="eggNOG" id="COG2814">
    <property type="taxonomic scope" value="Bacteria"/>
</dbReference>
<feature type="transmembrane region" description="Helical" evidence="6">
    <location>
        <begin position="12"/>
        <end position="33"/>
    </location>
</feature>
<feature type="domain" description="Major facilitator superfamily (MFS) profile" evidence="7">
    <location>
        <begin position="16"/>
        <end position="390"/>
    </location>
</feature>
<accession>S3NTJ1</accession>
<evidence type="ECO:0000256" key="4">
    <source>
        <dbReference type="ARBA" id="ARBA00022989"/>
    </source>
</evidence>
<protein>
    <submittedName>
        <fullName evidence="8">MFS transporter, DHA1 family, purine ribonucleoside efflux pump</fullName>
    </submittedName>
</protein>
<name>S3NTJ1_9GAMM</name>
<dbReference type="PANTHER" id="PTHR43124:SF4">
    <property type="entry name" value="SUGAR EFFLUX TRANSPORTER"/>
    <property type="match status" value="1"/>
</dbReference>
<feature type="transmembrane region" description="Helical" evidence="6">
    <location>
        <begin position="300"/>
        <end position="323"/>
    </location>
</feature>
<evidence type="ECO:0000256" key="6">
    <source>
        <dbReference type="SAM" id="Phobius"/>
    </source>
</evidence>
<evidence type="ECO:0000256" key="5">
    <source>
        <dbReference type="ARBA" id="ARBA00023136"/>
    </source>
</evidence>
<dbReference type="InterPro" id="IPR050189">
    <property type="entry name" value="MFS_Efflux_Transporters"/>
</dbReference>
<comment type="subcellular location">
    <subcellularLocation>
        <location evidence="1">Cell membrane</location>
        <topology evidence="1">Multi-pass membrane protein</topology>
    </subcellularLocation>
</comment>
<feature type="transmembrane region" description="Helical" evidence="6">
    <location>
        <begin position="53"/>
        <end position="74"/>
    </location>
</feature>